<dbReference type="AlphaFoldDB" id="A0A3A8NYZ5"/>
<dbReference type="OrthoDB" id="6896489at2"/>
<dbReference type="Pfam" id="PF12869">
    <property type="entry name" value="tRNA_anti-like"/>
    <property type="match status" value="1"/>
</dbReference>
<dbReference type="EMBL" id="RAWG01000001">
    <property type="protein sequence ID" value="RKH48390.1"/>
    <property type="molecule type" value="Genomic_DNA"/>
</dbReference>
<dbReference type="InterPro" id="IPR024422">
    <property type="entry name" value="Protein_unknown_function_OB"/>
</dbReference>
<keyword evidence="3" id="KW-1185">Reference proteome</keyword>
<dbReference type="Proteomes" id="UP000273405">
    <property type="component" value="Unassembled WGS sequence"/>
</dbReference>
<dbReference type="RefSeq" id="WP_120623230.1">
    <property type="nucleotide sequence ID" value="NZ_RAWG01000001.1"/>
</dbReference>
<proteinExistence type="predicted"/>
<feature type="region of interest" description="Disordered" evidence="1">
    <location>
        <begin position="25"/>
        <end position="47"/>
    </location>
</feature>
<reference evidence="3" key="1">
    <citation type="submission" date="2018-09" db="EMBL/GenBank/DDBJ databases">
        <authorList>
            <person name="Livingstone P.G."/>
            <person name="Whitworth D.E."/>
        </authorList>
    </citation>
    <scope>NUCLEOTIDE SEQUENCE [LARGE SCALE GENOMIC DNA]</scope>
    <source>
        <strain evidence="3">CA040B</strain>
    </source>
</reference>
<gene>
    <name evidence="2" type="ORF">D7X12_00175</name>
</gene>
<protein>
    <submittedName>
        <fullName evidence="2">Uncharacterized protein</fullName>
    </submittedName>
</protein>
<accession>A0A3A8NYZ5</accession>
<name>A0A3A8NYZ5_9BACT</name>
<sequence>MRACWLVAVLMVAGCKQEAVPSTGQAAAPAGEAPGTTGKASTPPMTPAVPALLHVGPRELWDAYTDNEVAADMKYRGKEVEVAGLIQDIAKDATDSIVISLDVGEMMSSVMCLVPDEQMQAVAELSKGQLVAFHGKVRGLFLKRPVVQDCRVAWAGPKAKEKIDKQGARLFARAAETCAFQIMRRLRGPSMKRADGGVVTDEELRAISEAPDSPVGKMIARARADLADAGITSVSCDQPALPLPLRCDEGGSQSKHPAPECRTPFVDAVISEMQH</sequence>
<organism evidence="2 3">
    <name type="scientific">Corallococcus sicarius</name>
    <dbReference type="NCBI Taxonomy" id="2316726"/>
    <lineage>
        <taxon>Bacteria</taxon>
        <taxon>Pseudomonadati</taxon>
        <taxon>Myxococcota</taxon>
        <taxon>Myxococcia</taxon>
        <taxon>Myxococcales</taxon>
        <taxon>Cystobacterineae</taxon>
        <taxon>Myxococcaceae</taxon>
        <taxon>Corallococcus</taxon>
    </lineage>
</organism>
<evidence type="ECO:0000256" key="1">
    <source>
        <dbReference type="SAM" id="MobiDB-lite"/>
    </source>
</evidence>
<comment type="caution">
    <text evidence="2">The sequence shown here is derived from an EMBL/GenBank/DDBJ whole genome shotgun (WGS) entry which is preliminary data.</text>
</comment>
<feature type="compositionally biased region" description="Low complexity" evidence="1">
    <location>
        <begin position="25"/>
        <end position="40"/>
    </location>
</feature>
<evidence type="ECO:0000313" key="3">
    <source>
        <dbReference type="Proteomes" id="UP000273405"/>
    </source>
</evidence>
<evidence type="ECO:0000313" key="2">
    <source>
        <dbReference type="EMBL" id="RKH48390.1"/>
    </source>
</evidence>
<dbReference type="PROSITE" id="PS51257">
    <property type="entry name" value="PROKAR_LIPOPROTEIN"/>
    <property type="match status" value="1"/>
</dbReference>